<feature type="domain" description="Fe/B12 periplasmic-binding" evidence="2">
    <location>
        <begin position="31"/>
        <end position="279"/>
    </location>
</feature>
<keyword evidence="1" id="KW-0732">Signal</keyword>
<dbReference type="Gene3D" id="3.40.50.1980">
    <property type="entry name" value="Nitrogenase molybdenum iron protein domain"/>
    <property type="match status" value="2"/>
</dbReference>
<organism evidence="3 4">
    <name type="scientific">Sphingomonas paucimobilis NBRC 13935</name>
    <dbReference type="NCBI Taxonomy" id="1219050"/>
    <lineage>
        <taxon>Bacteria</taxon>
        <taxon>Pseudomonadati</taxon>
        <taxon>Pseudomonadota</taxon>
        <taxon>Alphaproteobacteria</taxon>
        <taxon>Sphingomonadales</taxon>
        <taxon>Sphingomonadaceae</taxon>
        <taxon>Sphingomonas</taxon>
    </lineage>
</organism>
<dbReference type="InterPro" id="IPR050902">
    <property type="entry name" value="ABC_Transporter_SBP"/>
</dbReference>
<evidence type="ECO:0000313" key="4">
    <source>
        <dbReference type="Proteomes" id="UP000032025"/>
    </source>
</evidence>
<name>A0A0C9NC72_SPHPI</name>
<keyword evidence="4" id="KW-1185">Reference proteome</keyword>
<evidence type="ECO:0000313" key="3">
    <source>
        <dbReference type="EMBL" id="GAN12343.1"/>
    </source>
</evidence>
<feature type="chain" id="PRO_5002200089" evidence="1">
    <location>
        <begin position="22"/>
        <end position="293"/>
    </location>
</feature>
<feature type="signal peptide" evidence="1">
    <location>
        <begin position="1"/>
        <end position="21"/>
    </location>
</feature>
<proteinExistence type="predicted"/>
<dbReference type="PROSITE" id="PS51257">
    <property type="entry name" value="PROKAR_LIPOPROTEIN"/>
    <property type="match status" value="1"/>
</dbReference>
<evidence type="ECO:0000259" key="2">
    <source>
        <dbReference type="PROSITE" id="PS50983"/>
    </source>
</evidence>
<dbReference type="PANTHER" id="PTHR30535">
    <property type="entry name" value="VITAMIN B12-BINDING PROTEIN"/>
    <property type="match status" value="1"/>
</dbReference>
<dbReference type="Pfam" id="PF01497">
    <property type="entry name" value="Peripla_BP_2"/>
    <property type="match status" value="1"/>
</dbReference>
<dbReference type="InterPro" id="IPR002491">
    <property type="entry name" value="ABC_transptr_periplasmic_BD"/>
</dbReference>
<dbReference type="AlphaFoldDB" id="A0A0C9NC72"/>
<gene>
    <name evidence="3" type="ORF">SP6_07_01290</name>
</gene>
<comment type="caution">
    <text evidence="3">The sequence shown here is derived from an EMBL/GenBank/DDBJ whole genome shotgun (WGS) entry which is preliminary data.</text>
</comment>
<dbReference type="SUPFAM" id="SSF53807">
    <property type="entry name" value="Helical backbone' metal receptor"/>
    <property type="match status" value="1"/>
</dbReference>
<dbReference type="RefSeq" id="WP_007405491.1">
    <property type="nucleotide sequence ID" value="NZ_BBJS01000007.1"/>
</dbReference>
<dbReference type="EMBL" id="BBJS01000007">
    <property type="protein sequence ID" value="GAN12343.1"/>
    <property type="molecule type" value="Genomic_DNA"/>
</dbReference>
<reference evidence="3 4" key="1">
    <citation type="submission" date="2014-08" db="EMBL/GenBank/DDBJ databases">
        <title>Whole genome shotgun sequence of Sphingomonas paucimobilis NBRC 13935.</title>
        <authorList>
            <person name="Hosoyama A."/>
            <person name="Hashimoto M."/>
            <person name="Hosoyama Y."/>
            <person name="Noguchi M."/>
            <person name="Uohara A."/>
            <person name="Ohji S."/>
            <person name="Katano-Makiyama Y."/>
            <person name="Ichikawa N."/>
            <person name="Kimura A."/>
            <person name="Yamazoe A."/>
            <person name="Fujita N."/>
        </authorList>
    </citation>
    <scope>NUCLEOTIDE SEQUENCE [LARGE SCALE GENOMIC DNA]</scope>
    <source>
        <strain evidence="3 4">NBRC 13935</strain>
    </source>
</reference>
<sequence length="293" mass="31214">MRSLSALLAFAAAGCSPAGPAIPTRTAYPLRVMSMNQCTDQLVLALLPAERIASVTWLSRDPGGSLMAQEAMRVGVNHGLAEEVLAQKPDLVVAGSFTTPALRGMLKRLGYPMLEVDNANDFDGIRRITRQVAAAVGEQARGEALIADMDAKLALLAHDRPLPIRVVAWDRSGFGAGKGTLYDAILTAAGARNLVRAPMVLSYRKPDTEVLLQANPALLVQGTIDPRGPSLSDDVVRHPLVRRYWKNRILPIAQGNYICGTPMVADAALKLRRDLRGAAGAASPAVPTGEMIP</sequence>
<dbReference type="Proteomes" id="UP000032025">
    <property type="component" value="Unassembled WGS sequence"/>
</dbReference>
<dbReference type="PANTHER" id="PTHR30535:SF34">
    <property type="entry name" value="MOLYBDATE-BINDING PROTEIN MOLA"/>
    <property type="match status" value="1"/>
</dbReference>
<accession>A0A0C9NC72</accession>
<evidence type="ECO:0000256" key="1">
    <source>
        <dbReference type="SAM" id="SignalP"/>
    </source>
</evidence>
<dbReference type="PROSITE" id="PS50983">
    <property type="entry name" value="FE_B12_PBP"/>
    <property type="match status" value="1"/>
</dbReference>
<protein>
    <submittedName>
        <fullName evidence="3">DNA, contig: SP607</fullName>
    </submittedName>
</protein>